<evidence type="ECO:0000256" key="3">
    <source>
        <dbReference type="ARBA" id="ARBA00023163"/>
    </source>
</evidence>
<keyword evidence="2 4" id="KW-0238">DNA-binding</keyword>
<gene>
    <name evidence="6" type="ORF">BOX37_08425</name>
</gene>
<dbReference type="Proteomes" id="UP000183810">
    <property type="component" value="Chromosome"/>
</dbReference>
<reference evidence="6" key="1">
    <citation type="submission" date="2016-11" db="EMBL/GenBank/DDBJ databases">
        <authorList>
            <person name="Jaros S."/>
            <person name="Januszkiewicz K."/>
            <person name="Wedrychowicz H."/>
        </authorList>
    </citation>
    <scope>NUCLEOTIDE SEQUENCE [LARGE SCALE GENOMIC DNA]</scope>
    <source>
        <strain evidence="6">Y48</strain>
    </source>
</reference>
<dbReference type="OrthoDB" id="4567939at2"/>
<dbReference type="SUPFAM" id="SSF46689">
    <property type="entry name" value="Homeodomain-like"/>
    <property type="match status" value="1"/>
</dbReference>
<dbReference type="PROSITE" id="PS50977">
    <property type="entry name" value="HTH_TETR_2"/>
    <property type="match status" value="1"/>
</dbReference>
<keyword evidence="1" id="KW-0805">Transcription regulation</keyword>
<dbReference type="PANTHER" id="PTHR47506">
    <property type="entry name" value="TRANSCRIPTIONAL REGULATORY PROTEIN"/>
    <property type="match status" value="1"/>
</dbReference>
<dbReference type="InterPro" id="IPR054156">
    <property type="entry name" value="YxaF_TetR_C"/>
</dbReference>
<evidence type="ECO:0000313" key="7">
    <source>
        <dbReference type="Proteomes" id="UP000183810"/>
    </source>
</evidence>
<sequence length="184" mass="19909">MGKKGAETRSKLIRATRSLIESQGYFGAGLNQIVQDSGAPRGSLYFHFPGGKDELVSAALTESGADIAQIIRTIEASDAPDFARKMLTLLGDQLEASDWTIGCPVAAVALDTASTNTAVRQSCSATYQLWEEAIRERLIGFGHPEPERVTTVALALIEGGLILARTHRDRRPLRQLADTIDMLI</sequence>
<dbReference type="Gene3D" id="1.10.357.10">
    <property type="entry name" value="Tetracycline Repressor, domain 2"/>
    <property type="match status" value="1"/>
</dbReference>
<dbReference type="Pfam" id="PF00440">
    <property type="entry name" value="TetR_N"/>
    <property type="match status" value="1"/>
</dbReference>
<dbReference type="InterPro" id="IPR036271">
    <property type="entry name" value="Tet_transcr_reg_TetR-rel_C_sf"/>
</dbReference>
<dbReference type="SUPFAM" id="SSF48498">
    <property type="entry name" value="Tetracyclin repressor-like, C-terminal domain"/>
    <property type="match status" value="1"/>
</dbReference>
<name>A0A1J0VPM4_9NOCA</name>
<keyword evidence="3" id="KW-0804">Transcription</keyword>
<dbReference type="GO" id="GO:0003677">
    <property type="term" value="F:DNA binding"/>
    <property type="evidence" value="ECO:0007669"/>
    <property type="project" value="UniProtKB-UniRule"/>
</dbReference>
<dbReference type="InterPro" id="IPR009057">
    <property type="entry name" value="Homeodomain-like_sf"/>
</dbReference>
<proteinExistence type="predicted"/>
<dbReference type="EMBL" id="CP018082">
    <property type="protein sequence ID" value="APE33992.1"/>
    <property type="molecule type" value="Genomic_DNA"/>
</dbReference>
<evidence type="ECO:0000256" key="4">
    <source>
        <dbReference type="PROSITE-ProRule" id="PRU00335"/>
    </source>
</evidence>
<evidence type="ECO:0000256" key="1">
    <source>
        <dbReference type="ARBA" id="ARBA00023015"/>
    </source>
</evidence>
<feature type="domain" description="HTH tetR-type" evidence="5">
    <location>
        <begin position="6"/>
        <end position="66"/>
    </location>
</feature>
<accession>A0A1J0VPM4</accession>
<evidence type="ECO:0000259" key="5">
    <source>
        <dbReference type="PROSITE" id="PS50977"/>
    </source>
</evidence>
<dbReference type="RefSeq" id="WP_071927172.1">
    <property type="nucleotide sequence ID" value="NZ_CP018082.1"/>
</dbReference>
<dbReference type="InterPro" id="IPR001647">
    <property type="entry name" value="HTH_TetR"/>
</dbReference>
<feature type="DNA-binding region" description="H-T-H motif" evidence="4">
    <location>
        <begin position="29"/>
        <end position="48"/>
    </location>
</feature>
<dbReference type="AlphaFoldDB" id="A0A1J0VPM4"/>
<organism evidence="6 7">
    <name type="scientific">Nocardia mangyaensis</name>
    <dbReference type="NCBI Taxonomy" id="2213200"/>
    <lineage>
        <taxon>Bacteria</taxon>
        <taxon>Bacillati</taxon>
        <taxon>Actinomycetota</taxon>
        <taxon>Actinomycetes</taxon>
        <taxon>Mycobacteriales</taxon>
        <taxon>Nocardiaceae</taxon>
        <taxon>Nocardia</taxon>
    </lineage>
</organism>
<dbReference type="KEGG" id="nsl:BOX37_08425"/>
<evidence type="ECO:0000256" key="2">
    <source>
        <dbReference type="ARBA" id="ARBA00023125"/>
    </source>
</evidence>
<protein>
    <submittedName>
        <fullName evidence="6">TetR family transcriptional regulator</fullName>
    </submittedName>
</protein>
<dbReference type="PANTHER" id="PTHR47506:SF3">
    <property type="entry name" value="HTH-TYPE TRANSCRIPTIONAL REGULATOR LMRA"/>
    <property type="match status" value="1"/>
</dbReference>
<evidence type="ECO:0000313" key="6">
    <source>
        <dbReference type="EMBL" id="APE33992.1"/>
    </source>
</evidence>
<keyword evidence="7" id="KW-1185">Reference proteome</keyword>
<dbReference type="Pfam" id="PF21993">
    <property type="entry name" value="TetR_C_13_2"/>
    <property type="match status" value="1"/>
</dbReference>